<dbReference type="SUPFAM" id="SSF158682">
    <property type="entry name" value="TerB-like"/>
    <property type="match status" value="1"/>
</dbReference>
<dbReference type="InterPro" id="IPR007791">
    <property type="entry name" value="DjlA_N"/>
</dbReference>
<dbReference type="EMBL" id="VWPL01000014">
    <property type="protein sequence ID" value="KAA5601223.1"/>
    <property type="molecule type" value="Genomic_DNA"/>
</dbReference>
<gene>
    <name evidence="2" type="ORF">F1193_09780</name>
</gene>
<keyword evidence="3" id="KW-1185">Reference proteome</keyword>
<evidence type="ECO:0000313" key="2">
    <source>
        <dbReference type="EMBL" id="KAA5601223.1"/>
    </source>
</evidence>
<dbReference type="OrthoDB" id="5402150at2"/>
<evidence type="ECO:0000259" key="1">
    <source>
        <dbReference type="Pfam" id="PF05099"/>
    </source>
</evidence>
<organism evidence="2 3">
    <name type="scientific">Blastochloris sulfoviridis</name>
    <dbReference type="NCBI Taxonomy" id="50712"/>
    <lineage>
        <taxon>Bacteria</taxon>
        <taxon>Pseudomonadati</taxon>
        <taxon>Pseudomonadota</taxon>
        <taxon>Alphaproteobacteria</taxon>
        <taxon>Hyphomicrobiales</taxon>
        <taxon>Blastochloridaceae</taxon>
        <taxon>Blastochloris</taxon>
    </lineage>
</organism>
<comment type="caution">
    <text evidence="2">The sequence shown here is derived from an EMBL/GenBank/DDBJ whole genome shotgun (WGS) entry which is preliminary data.</text>
</comment>
<dbReference type="AlphaFoldDB" id="A0A5M6HZ71"/>
<reference evidence="2 3" key="1">
    <citation type="submission" date="2019-09" db="EMBL/GenBank/DDBJ databases">
        <title>Draft Whole-Genome sequence of Blastochloris sulfoviridis DSM 729.</title>
        <authorList>
            <person name="Meyer T.E."/>
            <person name="Kyndt J.A."/>
        </authorList>
    </citation>
    <scope>NUCLEOTIDE SEQUENCE [LARGE SCALE GENOMIC DNA]</scope>
    <source>
        <strain evidence="2 3">DSM 729</strain>
    </source>
</reference>
<dbReference type="Pfam" id="PF05099">
    <property type="entry name" value="TerB"/>
    <property type="match status" value="1"/>
</dbReference>
<sequence>MLRSLVRLVSQLAGEAAEPQEFSDSDYRLAATALLVHLVSVDGDMNEAERQRLAEVLRQRFSLDAEAAVRLIAAAIDKDREAVDLYAFTSVLNRALNDEERRRVVEMMWEVVYADGRVDELEDNVVWRAADLLNVPSRDRIALKRAIGETMAPSED</sequence>
<accession>A0A5M6HZ71</accession>
<feature type="domain" description="Co-chaperone DjlA N-terminal" evidence="1">
    <location>
        <begin position="28"/>
        <end position="144"/>
    </location>
</feature>
<dbReference type="Gene3D" id="1.10.3680.10">
    <property type="entry name" value="TerB-like"/>
    <property type="match status" value="1"/>
</dbReference>
<dbReference type="CDD" id="cd07313">
    <property type="entry name" value="terB_like_2"/>
    <property type="match status" value="1"/>
</dbReference>
<name>A0A5M6HZ71_9HYPH</name>
<evidence type="ECO:0000313" key="3">
    <source>
        <dbReference type="Proteomes" id="UP000323886"/>
    </source>
</evidence>
<dbReference type="Proteomes" id="UP000323886">
    <property type="component" value="Unassembled WGS sequence"/>
</dbReference>
<dbReference type="RefSeq" id="WP_150097492.1">
    <property type="nucleotide sequence ID" value="NZ_VWPL01000014.1"/>
</dbReference>
<dbReference type="InterPro" id="IPR029024">
    <property type="entry name" value="TerB-like"/>
</dbReference>
<proteinExistence type="predicted"/>
<protein>
    <submittedName>
        <fullName evidence="2">TerB family tellurite resistance protein</fullName>
    </submittedName>
</protein>